<comment type="caution">
    <text evidence="1">The sequence shown here is derived from an EMBL/GenBank/DDBJ whole genome shotgun (WGS) entry which is preliminary data.</text>
</comment>
<dbReference type="EMBL" id="CM037619">
    <property type="protein sequence ID" value="KAH8007220.1"/>
    <property type="molecule type" value="Genomic_DNA"/>
</dbReference>
<name>A0ACB8FNQ5_9SAUR</name>
<organism evidence="1 2">
    <name type="scientific">Sphaerodactylus townsendi</name>
    <dbReference type="NCBI Taxonomy" id="933632"/>
    <lineage>
        <taxon>Eukaryota</taxon>
        <taxon>Metazoa</taxon>
        <taxon>Chordata</taxon>
        <taxon>Craniata</taxon>
        <taxon>Vertebrata</taxon>
        <taxon>Euteleostomi</taxon>
        <taxon>Lepidosauria</taxon>
        <taxon>Squamata</taxon>
        <taxon>Bifurcata</taxon>
        <taxon>Gekkota</taxon>
        <taxon>Sphaerodactylidae</taxon>
        <taxon>Sphaerodactylus</taxon>
    </lineage>
</organism>
<protein>
    <submittedName>
        <fullName evidence="1">Uncharacterized protein</fullName>
    </submittedName>
</protein>
<gene>
    <name evidence="1" type="ORF">K3G42_018947</name>
</gene>
<accession>A0ACB8FNQ5</accession>
<reference evidence="1" key="1">
    <citation type="submission" date="2021-08" db="EMBL/GenBank/DDBJ databases">
        <title>The first chromosome-level gecko genome reveals the dynamic sex chromosomes of Neotropical dwarf geckos (Sphaerodactylidae: Sphaerodactylus).</title>
        <authorList>
            <person name="Pinto B.J."/>
            <person name="Keating S.E."/>
            <person name="Gamble T."/>
        </authorList>
    </citation>
    <scope>NUCLEOTIDE SEQUENCE</scope>
    <source>
        <strain evidence="1">TG3544</strain>
    </source>
</reference>
<dbReference type="Proteomes" id="UP000827872">
    <property type="component" value="Linkage Group LG06"/>
</dbReference>
<keyword evidence="2" id="KW-1185">Reference proteome</keyword>
<sequence>MYLIGAASHVDGAQHRKAIWAMLGTMGFGALEDCHTPSLKVCPQGVPMGSQIRLYARPDAIRRGSGDYALNITRRLIEFYEDYFKVPYSLPKLGAGALPQPGPQKNPDTRRAPSWETAELGNPQQPPSPSPDSLGDFMGPEAEGGRRGNAPAVPDQDCTRPKVGGGATESPHRTDVDTSEPSHPPPTRECPSSSQQSGVRAKKEGVWPGRAWGGTCSSQAN</sequence>
<proteinExistence type="predicted"/>
<evidence type="ECO:0000313" key="2">
    <source>
        <dbReference type="Proteomes" id="UP000827872"/>
    </source>
</evidence>
<evidence type="ECO:0000313" key="1">
    <source>
        <dbReference type="EMBL" id="KAH8007220.1"/>
    </source>
</evidence>